<dbReference type="EMBL" id="SGPM01000022">
    <property type="protein sequence ID" value="THH32406.1"/>
    <property type="molecule type" value="Genomic_DNA"/>
</dbReference>
<dbReference type="PROSITE" id="PS50181">
    <property type="entry name" value="FBOX"/>
    <property type="match status" value="1"/>
</dbReference>
<feature type="compositionally biased region" description="Low complexity" evidence="1">
    <location>
        <begin position="970"/>
        <end position="988"/>
    </location>
</feature>
<gene>
    <name evidence="3" type="ORF">EUX98_g1752</name>
</gene>
<feature type="compositionally biased region" description="Low complexity" evidence="1">
    <location>
        <begin position="1670"/>
        <end position="1683"/>
    </location>
</feature>
<dbReference type="Pfam" id="PF25459">
    <property type="entry name" value="AIM3_BBC1_C"/>
    <property type="match status" value="1"/>
</dbReference>
<feature type="compositionally biased region" description="Basic and acidic residues" evidence="1">
    <location>
        <begin position="1466"/>
        <end position="1478"/>
    </location>
</feature>
<feature type="compositionally biased region" description="Basic and acidic residues" evidence="1">
    <location>
        <begin position="617"/>
        <end position="627"/>
    </location>
</feature>
<feature type="compositionally biased region" description="Basic and acidic residues" evidence="1">
    <location>
        <begin position="684"/>
        <end position="697"/>
    </location>
</feature>
<dbReference type="OrthoDB" id="3226064at2759"/>
<feature type="compositionally biased region" description="Acidic residues" evidence="1">
    <location>
        <begin position="1368"/>
        <end position="1381"/>
    </location>
</feature>
<feature type="compositionally biased region" description="Basic and acidic residues" evidence="1">
    <location>
        <begin position="1298"/>
        <end position="1310"/>
    </location>
</feature>
<evidence type="ECO:0000256" key="1">
    <source>
        <dbReference type="SAM" id="MobiDB-lite"/>
    </source>
</evidence>
<proteinExistence type="predicted"/>
<feature type="compositionally biased region" description="Acidic residues" evidence="1">
    <location>
        <begin position="931"/>
        <end position="941"/>
    </location>
</feature>
<dbReference type="SUPFAM" id="SSF81383">
    <property type="entry name" value="F-box domain"/>
    <property type="match status" value="1"/>
</dbReference>
<feature type="compositionally biased region" description="Pro residues" evidence="1">
    <location>
        <begin position="1178"/>
        <end position="1193"/>
    </location>
</feature>
<keyword evidence="4" id="KW-1185">Reference proteome</keyword>
<comment type="caution">
    <text evidence="3">The sequence shown here is derived from an EMBL/GenBank/DDBJ whole genome shotgun (WGS) entry which is preliminary data.</text>
</comment>
<feature type="compositionally biased region" description="Polar residues" evidence="1">
    <location>
        <begin position="1000"/>
        <end position="1025"/>
    </location>
</feature>
<evidence type="ECO:0000313" key="4">
    <source>
        <dbReference type="Proteomes" id="UP000308730"/>
    </source>
</evidence>
<feature type="compositionally biased region" description="Basic and acidic residues" evidence="1">
    <location>
        <begin position="1038"/>
        <end position="1049"/>
    </location>
</feature>
<feature type="compositionally biased region" description="Basic and acidic residues" evidence="1">
    <location>
        <begin position="899"/>
        <end position="930"/>
    </location>
</feature>
<feature type="region of interest" description="Disordered" evidence="1">
    <location>
        <begin position="457"/>
        <end position="799"/>
    </location>
</feature>
<feature type="compositionally biased region" description="Basic and acidic residues" evidence="1">
    <location>
        <begin position="586"/>
        <end position="599"/>
    </location>
</feature>
<evidence type="ECO:0000259" key="2">
    <source>
        <dbReference type="PROSITE" id="PS50181"/>
    </source>
</evidence>
<feature type="compositionally biased region" description="Low complexity" evidence="1">
    <location>
        <begin position="868"/>
        <end position="878"/>
    </location>
</feature>
<feature type="compositionally biased region" description="Polar residues" evidence="1">
    <location>
        <begin position="1234"/>
        <end position="1243"/>
    </location>
</feature>
<feature type="region of interest" description="Disordered" evidence="1">
    <location>
        <begin position="844"/>
        <end position="1785"/>
    </location>
</feature>
<feature type="compositionally biased region" description="Basic and acidic residues" evidence="1">
    <location>
        <begin position="989"/>
        <end position="999"/>
    </location>
</feature>
<feature type="compositionally biased region" description="Basic and acidic residues" evidence="1">
    <location>
        <begin position="653"/>
        <end position="668"/>
    </location>
</feature>
<feature type="compositionally biased region" description="Low complexity" evidence="1">
    <location>
        <begin position="739"/>
        <end position="757"/>
    </location>
</feature>
<feature type="compositionally biased region" description="Basic and acidic residues" evidence="1">
    <location>
        <begin position="1433"/>
        <end position="1445"/>
    </location>
</feature>
<feature type="compositionally biased region" description="Pro residues" evidence="1">
    <location>
        <begin position="1248"/>
        <end position="1267"/>
    </location>
</feature>
<feature type="compositionally biased region" description="Acidic residues" evidence="1">
    <location>
        <begin position="1060"/>
        <end position="1073"/>
    </location>
</feature>
<feature type="compositionally biased region" description="Pro residues" evidence="1">
    <location>
        <begin position="1697"/>
        <end position="1718"/>
    </location>
</feature>
<feature type="region of interest" description="Disordered" evidence="1">
    <location>
        <begin position="820"/>
        <end position="839"/>
    </location>
</feature>
<feature type="compositionally biased region" description="Pro residues" evidence="1">
    <location>
        <begin position="1410"/>
        <end position="1420"/>
    </location>
</feature>
<feature type="compositionally biased region" description="Basic and acidic residues" evidence="1">
    <location>
        <begin position="844"/>
        <end position="854"/>
    </location>
</feature>
<evidence type="ECO:0000313" key="3">
    <source>
        <dbReference type="EMBL" id="THH32406.1"/>
    </source>
</evidence>
<feature type="compositionally biased region" description="Basic and acidic residues" evidence="1">
    <location>
        <begin position="498"/>
        <end position="524"/>
    </location>
</feature>
<name>A0A4S4N0L1_9APHY</name>
<feature type="compositionally biased region" description="Low complexity" evidence="1">
    <location>
        <begin position="629"/>
        <end position="647"/>
    </location>
</feature>
<organism evidence="3 4">
    <name type="scientific">Antrodiella citrinella</name>
    <dbReference type="NCBI Taxonomy" id="2447956"/>
    <lineage>
        <taxon>Eukaryota</taxon>
        <taxon>Fungi</taxon>
        <taxon>Dikarya</taxon>
        <taxon>Basidiomycota</taxon>
        <taxon>Agaricomycotina</taxon>
        <taxon>Agaricomycetes</taxon>
        <taxon>Polyporales</taxon>
        <taxon>Steccherinaceae</taxon>
        <taxon>Antrodiella</taxon>
    </lineage>
</organism>
<dbReference type="Proteomes" id="UP000308730">
    <property type="component" value="Unassembled WGS sequence"/>
</dbReference>
<protein>
    <recommendedName>
        <fullName evidence="2">F-box domain-containing protein</fullName>
    </recommendedName>
</protein>
<feature type="compositionally biased region" description="Acidic residues" evidence="1">
    <location>
        <begin position="1146"/>
        <end position="1155"/>
    </location>
</feature>
<feature type="compositionally biased region" description="Low complexity" evidence="1">
    <location>
        <begin position="1628"/>
        <end position="1637"/>
    </location>
</feature>
<feature type="compositionally biased region" description="Pro residues" evidence="1">
    <location>
        <begin position="464"/>
        <end position="474"/>
    </location>
</feature>
<dbReference type="InterPro" id="IPR057402">
    <property type="entry name" value="AIM3_BBC1_C"/>
</dbReference>
<sequence>MAVIHDVPPEVLEQIILELDPLDVAQFSQSNSVFANYIYEPANQLLWRKLYLTQFLDDPRTCIGPLGERVKEEVDWKRSLQRVIRAKVIVGNPSVCREEEREQVVLTLLYLVLYLPPNPDSLSEMSRNLAWLADTLRGGTFFDVVHWPLSEDEKVLRARLHTCFGITTHDFRAKRRIESRGFVYAMRNYQEANGFGPFLMDYGGRVNWEHMLYIHHCMSMHIIPQGIPERPDVFTIFPLSLPYCQSVIPDGMDLDTEPDWAGVTGDWHCSFAFCDHRELLLYNNYNLADDPRLRIEVFEDPSFSEVFRTMHVKVKLTSTEHDPEHPTRPKIYWQGNIGGSHMMSGWVKVTPDNCIRWHFESGEQGLPMWSSQAVQIGGVRSSFGVLGVWTTVLHDAHDPVRSGCARSNRAGSIITMTTMVKWTTDQTPSFVLFSSLVRMSDPPKKLGSLKDRIAAFENKGTGPAPAPAPVPRPKPASAATWKPKPPTPPDSPRASLDSADRKAGMSAADAKESITKGGSLKDRMAALQGRGGFGGSPPPVAPKPALEKPKWKPPPVVSPPTDDEDEDEAVAAPVAKPPVVSPPVADVEHEHEPAPKASEDTEAEAPAPTEEEEGEKEVDPQEEERQRRAAIAARMARLGGARVGMGAPPIFGKKPDVEGAKPKAEDAPKLTTPAPKISTLASEDAPKLSIEETKSSDAEAVTKVPTPPPAPAAVESAEEAYNPAKAEDNAQDYFATTKPSAHSSTSVDSVSSVKSPSMPVPAGPRRAGPPRKKAGKSPQPVLDDGITQSPVGTPLLGDNVTAQEAVEAVQDSKVIEEVGSRESELVGSEQAESLVVPDKPVEAEVSERELHDDAAQFYPGDHAEGPRPTVSSPPVVTTEQHEPVAKAESATTIEEPDHDSELVTEDEHASEDVLKVEDAPEVREAPKTEEAPAEEEDEEEEAARRKRIAERLAKSGGFNPLSGLPPPFRSPSIPAAEEEAAAPVSPTVPERRASQRRSTDSTSLSQHRTSTDSTSFSQRRTSTDSGAHVPPPIRRPSVRQDQKSIVHESVHRHHPSVSEDITEEPESVADELENTGSEESAAAHGSHEDRRASADVGRPDLSSKASRERRVSYLQVEEEEVAEHVQSDQEYEPPLSDRAPSPTSAYEEDGAEVTEAEALHELAQEETEPEALRSQAPVLPPPTKRISVPPPSQVAPSTVDNAGDPDLHGRPSVSRVTIPPPPPIGSLPLDSDSESSAYPTTPGTAFKSPPPPALGPISPPPPVPPLPRTAGLPPSTPIEARPDRRASEQELVSRSPPKRKDSVQRSRVDAPPRPPVSTRPSIPAPLDDLPPSPSAPRRTTALPSRHESLPKTSSPLKAAPIPLPVTTEPEEEVLSEEDGDPIDPLFTTPNRSSLQAGPAPPATPVTPATPAMPPPPPQSPAVPLGAPDEEEEERSRRRTIAERMAKLGGIRLGAPMGMPQRAQTAKPEESGDETKESDGPSESEEPAEEDEFARKQRIAARIAGMGGMRFGMVPGVMSPPPLASSPGVGRAPSQRRGSETGAPARPTYTAPKVPTASTPLASTDESEAESAGEPPSDDGVQVEAEESEMEEIHHAEVEEEAPPPVPSRPARGATMPSPAPSRPPPVPRMYSRPAVPTGRPPVPSPRVSVSPARDRRSTADPEDPGASTYLSPGQQPLGGPSSPNDYVMVEQPESMDEPPPPPPPSTRPSRAPPPPRSIPTPGDMSESVAQSWELPQIPTSSLDMGGEMDMSESGQWSEVPHQEPEHPPTGSGRPSLEPARRPSSQFMERHTEINLSADDLMAQWGRVGVQIHEIAATLLEKSKKTVVGDGSYTGFVTAAISQVPNAAAVSPPEGFGYLIYSQIGSAVQRRASDIMPGDVIVLQDAKLKGHKGLQIYHQNVGVGEPVVAIVGDFETKRSKVKVFKANQHVGQQSVETMSYRLEDVKSGIIKIYRVLEK</sequence>
<feature type="domain" description="F-box" evidence="2">
    <location>
        <begin position="1"/>
        <end position="50"/>
    </location>
</feature>
<feature type="compositionally biased region" description="Acidic residues" evidence="1">
    <location>
        <begin position="1479"/>
        <end position="1491"/>
    </location>
</feature>
<feature type="compositionally biased region" description="Pro residues" evidence="1">
    <location>
        <begin position="1617"/>
        <end position="1627"/>
    </location>
</feature>
<dbReference type="InterPro" id="IPR036047">
    <property type="entry name" value="F-box-like_dom_sf"/>
</dbReference>
<accession>A0A4S4N0L1</accession>
<reference evidence="3 4" key="1">
    <citation type="submission" date="2019-02" db="EMBL/GenBank/DDBJ databases">
        <title>Genome sequencing of the rare red list fungi Antrodiella citrinella (Flaviporus citrinellus).</title>
        <authorList>
            <person name="Buettner E."/>
            <person name="Kellner H."/>
        </authorList>
    </citation>
    <scope>NUCLEOTIDE SEQUENCE [LARGE SCALE GENOMIC DNA]</scope>
    <source>
        <strain evidence="3 4">DSM 108506</strain>
    </source>
</reference>
<dbReference type="InterPro" id="IPR001810">
    <property type="entry name" value="F-box_dom"/>
</dbReference>